<dbReference type="AlphaFoldDB" id="A0A7C5THV9"/>
<proteinExistence type="predicted"/>
<name>A0A7C5THV9_9CREN</name>
<comment type="caution">
    <text evidence="1">The sequence shown here is derived from an EMBL/GenBank/DDBJ whole genome shotgun (WGS) entry which is preliminary data.</text>
</comment>
<dbReference type="InterPro" id="IPR032466">
    <property type="entry name" value="Metal_Hydrolase"/>
</dbReference>
<dbReference type="SUPFAM" id="SSF51556">
    <property type="entry name" value="Metallo-dependent hydrolases"/>
    <property type="match status" value="1"/>
</dbReference>
<accession>A0A7C5THV9</accession>
<sequence length="427" mass="49222">MDNFYLEIFDEIKSIPVVDIHQHLNPLSLSAKSIDDIIFYHYIVTELASSGMPRKFFEELKGVDRLKVAMRYIRYIRNTSTFWCLKSILRDLYGLELKSFDEGAVERLVNVLSNRFGDEEWARNILRNKVLVEKSFLTLNPFEKIIEYDRELFVGALRMDPILPNLTQSNLKRLEEVASIEITNSSKLEEAVISLLKKFLEYIVALTINIQPDDNFISLAISRSDKAFVDTYLNVLKNQGIVDPLARNAIASYILRIVLEFCEERGIPIQLMLGVKRPVAGASPPDYAVTLFNPSQIIDLTKLFSMHPTVKFDVFIADALLNHPITVVAKNYPNVYLSGYWWYSMYPEIIRSYLRIRLQMIPYNKIGGFFSDAYIADWVYGKAILAKSQLAYVLSEFIREGFMDRETAIEIAKALLNENAKSLYNIR</sequence>
<organism evidence="1">
    <name type="scientific">Ignisphaera aggregans</name>
    <dbReference type="NCBI Taxonomy" id="334771"/>
    <lineage>
        <taxon>Archaea</taxon>
        <taxon>Thermoproteota</taxon>
        <taxon>Thermoprotei</taxon>
        <taxon>Desulfurococcales</taxon>
        <taxon>Desulfurococcaceae</taxon>
        <taxon>Ignisphaera</taxon>
    </lineage>
</organism>
<dbReference type="EMBL" id="DRZI01000268">
    <property type="protein sequence ID" value="HHP82255.1"/>
    <property type="molecule type" value="Genomic_DNA"/>
</dbReference>
<dbReference type="Gene3D" id="3.20.20.140">
    <property type="entry name" value="Metal-dependent hydrolases"/>
    <property type="match status" value="1"/>
</dbReference>
<dbReference type="Gene3D" id="1.10.2020.10">
    <property type="entry name" value="uronate isomerase, domain 2, chain A"/>
    <property type="match status" value="1"/>
</dbReference>
<reference evidence="1" key="1">
    <citation type="journal article" date="2020" name="mSystems">
        <title>Genome- and Community-Level Interaction Insights into Carbon Utilization and Element Cycling Functions of Hydrothermarchaeota in Hydrothermal Sediment.</title>
        <authorList>
            <person name="Zhou Z."/>
            <person name="Liu Y."/>
            <person name="Xu W."/>
            <person name="Pan J."/>
            <person name="Luo Z.H."/>
            <person name="Li M."/>
        </authorList>
    </citation>
    <scope>NUCLEOTIDE SEQUENCE [LARGE SCALE GENOMIC DNA]</scope>
    <source>
        <strain evidence="1">SpSt-1121</strain>
    </source>
</reference>
<evidence type="ECO:0000313" key="1">
    <source>
        <dbReference type="EMBL" id="HHP82255.1"/>
    </source>
</evidence>
<protein>
    <recommendedName>
        <fullName evidence="2">Glucuronate isomerase</fullName>
    </recommendedName>
</protein>
<gene>
    <name evidence="1" type="ORF">ENM84_06295</name>
</gene>
<evidence type="ECO:0008006" key="2">
    <source>
        <dbReference type="Google" id="ProtNLM"/>
    </source>
</evidence>